<dbReference type="InterPro" id="IPR010259">
    <property type="entry name" value="S8pro/Inhibitor_I9"/>
</dbReference>
<name>A0ABP0YWV8_9ROSI</name>
<keyword evidence="3" id="KW-1185">Reference proteome</keyword>
<accession>A0ABP0YWV8</accession>
<reference evidence="2 3" key="1">
    <citation type="submission" date="2024-03" db="EMBL/GenBank/DDBJ databases">
        <authorList>
            <person name="Gkanogiannis A."/>
            <person name="Becerra Lopez-Lavalle L."/>
        </authorList>
    </citation>
    <scope>NUCLEOTIDE SEQUENCE [LARGE SCALE GENOMIC DNA]</scope>
</reference>
<dbReference type="Pfam" id="PF05922">
    <property type="entry name" value="Inhibitor_I9"/>
    <property type="match status" value="1"/>
</dbReference>
<dbReference type="InterPro" id="IPR037045">
    <property type="entry name" value="S8pro/Inhibitor_I9_sf"/>
</dbReference>
<feature type="non-terminal residue" evidence="2">
    <location>
        <position position="108"/>
    </location>
</feature>
<sequence length="108" mass="12304">KPLFLPPFIYSFFSTAASTFFTYNQTMGFREVLLFLSITILATSSAAMDQQTYIIHMDTTKMATNNNPEQWYTTMIDSLTELSSLDDDNNEEVSNPAEILYIYKTAIS</sequence>
<organism evidence="2 3">
    <name type="scientific">Citrullus colocynthis</name>
    <name type="common">colocynth</name>
    <dbReference type="NCBI Taxonomy" id="252529"/>
    <lineage>
        <taxon>Eukaryota</taxon>
        <taxon>Viridiplantae</taxon>
        <taxon>Streptophyta</taxon>
        <taxon>Embryophyta</taxon>
        <taxon>Tracheophyta</taxon>
        <taxon>Spermatophyta</taxon>
        <taxon>Magnoliopsida</taxon>
        <taxon>eudicotyledons</taxon>
        <taxon>Gunneridae</taxon>
        <taxon>Pentapetalae</taxon>
        <taxon>rosids</taxon>
        <taxon>fabids</taxon>
        <taxon>Cucurbitales</taxon>
        <taxon>Cucurbitaceae</taxon>
        <taxon>Benincaseae</taxon>
        <taxon>Citrullus</taxon>
    </lineage>
</organism>
<dbReference type="Proteomes" id="UP001642487">
    <property type="component" value="Chromosome 6"/>
</dbReference>
<feature type="domain" description="Inhibitor I9" evidence="1">
    <location>
        <begin position="52"/>
        <end position="108"/>
    </location>
</feature>
<evidence type="ECO:0000313" key="2">
    <source>
        <dbReference type="EMBL" id="CAK9324055.1"/>
    </source>
</evidence>
<dbReference type="Gene3D" id="3.30.70.80">
    <property type="entry name" value="Peptidase S8 propeptide/proteinase inhibitor I9"/>
    <property type="match status" value="1"/>
</dbReference>
<protein>
    <recommendedName>
        <fullName evidence="1">Inhibitor I9 domain-containing protein</fullName>
    </recommendedName>
</protein>
<dbReference type="EMBL" id="OZ021740">
    <property type="protein sequence ID" value="CAK9324055.1"/>
    <property type="molecule type" value="Genomic_DNA"/>
</dbReference>
<evidence type="ECO:0000313" key="3">
    <source>
        <dbReference type="Proteomes" id="UP001642487"/>
    </source>
</evidence>
<proteinExistence type="predicted"/>
<gene>
    <name evidence="2" type="ORF">CITCOLO1_LOCUS16272</name>
</gene>
<evidence type="ECO:0000259" key="1">
    <source>
        <dbReference type="Pfam" id="PF05922"/>
    </source>
</evidence>
<feature type="non-terminal residue" evidence="2">
    <location>
        <position position="1"/>
    </location>
</feature>